<dbReference type="EMBL" id="WOTB01000020">
    <property type="protein sequence ID" value="NHN85792.1"/>
    <property type="molecule type" value="Genomic_DNA"/>
</dbReference>
<sequence>MSRWVGTCTWDDVPHLSAQQKADLLRDLPPYQRDARSKGVPQLGSGAIYPVAESDIVCEPFDLPAYWPRGYALDVGWNRTAAIFGAHDRDSDILYLYSEHYRGQAEPAVHAEAIRARGSWMRGTIDPASRGRGQRDGQQLFQNYIDLGLTLVPAQNGVEAGIMDVLDRMSSGRLKVFKTLQSWLGEYRLYRRDEKGKIVKKNDHLMDATRYMCVMLPQVESVMPNYLERMGLKPSVQTTYDPWQA</sequence>
<keyword evidence="1" id="KW-1188">Viral release from host cell</keyword>
<comment type="caution">
    <text evidence="3">The sequence shown here is derived from an EMBL/GenBank/DDBJ whole genome shotgun (WGS) entry which is preliminary data.</text>
</comment>
<dbReference type="Pfam" id="PF17289">
    <property type="entry name" value="Terminase_6C"/>
    <property type="match status" value="1"/>
</dbReference>
<protein>
    <recommendedName>
        <fullName evidence="2">Terminase large subunit gp17-like C-terminal domain-containing protein</fullName>
    </recommendedName>
</protein>
<keyword evidence="4" id="KW-1185">Reference proteome</keyword>
<evidence type="ECO:0000313" key="3">
    <source>
        <dbReference type="EMBL" id="NHN85792.1"/>
    </source>
</evidence>
<dbReference type="Gene3D" id="3.30.420.280">
    <property type="match status" value="1"/>
</dbReference>
<evidence type="ECO:0000259" key="2">
    <source>
        <dbReference type="Pfam" id="PF17289"/>
    </source>
</evidence>
<feature type="domain" description="Terminase large subunit gp17-like C-terminal" evidence="2">
    <location>
        <begin position="80"/>
        <end position="215"/>
    </location>
</feature>
<proteinExistence type="predicted"/>
<name>A0ABX0JV93_9PROT</name>
<accession>A0ABX0JV93</accession>
<dbReference type="Proteomes" id="UP000635278">
    <property type="component" value="Unassembled WGS sequence"/>
</dbReference>
<gene>
    <name evidence="3" type="ORF">GOB93_14240</name>
</gene>
<reference evidence="3 4" key="1">
    <citation type="journal article" date="2020" name="Int. J. Syst. Evol. Microbiol.">
        <title>Novel acetic acid bacteria from cider fermentations: Acetobacter conturbans sp. nov. and Acetobacter fallax sp. nov.</title>
        <authorList>
            <person name="Sombolestani A.S."/>
            <person name="Cleenwerck I."/>
            <person name="Cnockaert M."/>
            <person name="Borremans W."/>
            <person name="Wieme A.D."/>
            <person name="De Vuyst L."/>
            <person name="Vandamme P."/>
        </authorList>
    </citation>
    <scope>NUCLEOTIDE SEQUENCE [LARGE SCALE GENOMIC DNA]</scope>
    <source>
        <strain evidence="3 4">LMG 30640</strain>
    </source>
</reference>
<evidence type="ECO:0000256" key="1">
    <source>
        <dbReference type="ARBA" id="ARBA00022612"/>
    </source>
</evidence>
<organism evidence="3 4">
    <name type="scientific">Acetobacter musti</name>
    <dbReference type="NCBI Taxonomy" id="864732"/>
    <lineage>
        <taxon>Bacteria</taxon>
        <taxon>Pseudomonadati</taxon>
        <taxon>Pseudomonadota</taxon>
        <taxon>Alphaproteobacteria</taxon>
        <taxon>Acetobacterales</taxon>
        <taxon>Acetobacteraceae</taxon>
        <taxon>Acetobacter</taxon>
    </lineage>
</organism>
<dbReference type="InterPro" id="IPR035421">
    <property type="entry name" value="Terminase_6C"/>
</dbReference>
<dbReference type="RefSeq" id="WP_173584183.1">
    <property type="nucleotide sequence ID" value="NZ_WOTB01000020.1"/>
</dbReference>
<evidence type="ECO:0000313" key="4">
    <source>
        <dbReference type="Proteomes" id="UP000635278"/>
    </source>
</evidence>